<evidence type="ECO:0000313" key="4">
    <source>
        <dbReference type="Proteomes" id="UP000199075"/>
    </source>
</evidence>
<dbReference type="SUPFAM" id="SSF47413">
    <property type="entry name" value="lambda repressor-like DNA-binding domains"/>
    <property type="match status" value="1"/>
</dbReference>
<dbReference type="Gene3D" id="1.10.10.60">
    <property type="entry name" value="Homeodomain-like"/>
    <property type="match status" value="1"/>
</dbReference>
<evidence type="ECO:0000256" key="1">
    <source>
        <dbReference type="SAM" id="MobiDB-lite"/>
    </source>
</evidence>
<feature type="domain" description="HTH cro/C1-type" evidence="2">
    <location>
        <begin position="15"/>
        <end position="40"/>
    </location>
</feature>
<dbReference type="OrthoDB" id="428540at2"/>
<gene>
    <name evidence="3" type="ORF">SAMN04487957_10563</name>
</gene>
<dbReference type="STRING" id="419597.SAMN04487957_10563"/>
<organism evidence="3 4">
    <name type="scientific">Halomonas shengliensis</name>
    <dbReference type="NCBI Taxonomy" id="419597"/>
    <lineage>
        <taxon>Bacteria</taxon>
        <taxon>Pseudomonadati</taxon>
        <taxon>Pseudomonadota</taxon>
        <taxon>Gammaproteobacteria</taxon>
        <taxon>Oceanospirillales</taxon>
        <taxon>Halomonadaceae</taxon>
        <taxon>Halomonas</taxon>
    </lineage>
</organism>
<dbReference type="CDD" id="cd00093">
    <property type="entry name" value="HTH_XRE"/>
    <property type="match status" value="1"/>
</dbReference>
<feature type="region of interest" description="Disordered" evidence="1">
    <location>
        <begin position="58"/>
        <end position="82"/>
    </location>
</feature>
<dbReference type="AlphaFoldDB" id="A0A1H0IBZ1"/>
<evidence type="ECO:0000313" key="3">
    <source>
        <dbReference type="EMBL" id="SDO28974.1"/>
    </source>
</evidence>
<sequence length="82" mass="8997">MSYFTARDMVSDLIEAGMTQQQIAEKVHVSQATIARVFKGSDTRYESGKRLAALHRSRCPERYPSISKPTPPTEPAAATGEA</sequence>
<dbReference type="EMBL" id="FNIV01000005">
    <property type="protein sequence ID" value="SDO28974.1"/>
    <property type="molecule type" value="Genomic_DNA"/>
</dbReference>
<protein>
    <submittedName>
        <fullName evidence="3">Helix-turn-helix</fullName>
    </submittedName>
</protein>
<accession>A0A1H0IBZ1</accession>
<dbReference type="InterPro" id="IPR001387">
    <property type="entry name" value="Cro/C1-type_HTH"/>
</dbReference>
<proteinExistence type="predicted"/>
<reference evidence="4" key="1">
    <citation type="submission" date="2016-10" db="EMBL/GenBank/DDBJ databases">
        <authorList>
            <person name="Varghese N."/>
            <person name="Submissions S."/>
        </authorList>
    </citation>
    <scope>NUCLEOTIDE SEQUENCE [LARGE SCALE GENOMIC DNA]</scope>
    <source>
        <strain evidence="4">CGMCC 1.6444</strain>
    </source>
</reference>
<dbReference type="InterPro" id="IPR010982">
    <property type="entry name" value="Lambda_DNA-bd_dom_sf"/>
</dbReference>
<keyword evidence="4" id="KW-1185">Reference proteome</keyword>
<dbReference type="Pfam" id="PF01381">
    <property type="entry name" value="HTH_3"/>
    <property type="match status" value="1"/>
</dbReference>
<dbReference type="PROSITE" id="PS50943">
    <property type="entry name" value="HTH_CROC1"/>
    <property type="match status" value="1"/>
</dbReference>
<dbReference type="RefSeq" id="WP_089678362.1">
    <property type="nucleotide sequence ID" value="NZ_FNIV01000005.1"/>
</dbReference>
<dbReference type="Proteomes" id="UP000199075">
    <property type="component" value="Unassembled WGS sequence"/>
</dbReference>
<name>A0A1H0IBZ1_9GAMM</name>
<evidence type="ECO:0000259" key="2">
    <source>
        <dbReference type="PROSITE" id="PS50943"/>
    </source>
</evidence>
<dbReference type="GO" id="GO:0003677">
    <property type="term" value="F:DNA binding"/>
    <property type="evidence" value="ECO:0007669"/>
    <property type="project" value="InterPro"/>
</dbReference>